<name>A0A5J6Z4R9_9CORY</name>
<dbReference type="EMBL" id="CP045032">
    <property type="protein sequence ID" value="QFQ02076.1"/>
    <property type="molecule type" value="Genomic_DNA"/>
</dbReference>
<dbReference type="OrthoDB" id="9784388at2"/>
<reference evidence="4" key="1">
    <citation type="submission" date="2019-10" db="EMBL/GenBank/DDBJ databases">
        <title>Complete genome sequence of Corynebacterium urogenitalis DSM 108747, isolated from the genital tract of a cow.</title>
        <authorList>
            <person name="Ruckert C."/>
            <person name="Ballas P."/>
            <person name="Wagener K."/>
            <person name="Drillich M."/>
            <person name="Kaempfer P."/>
            <person name="Busse H.-J."/>
            <person name="Ehling-Schulz M."/>
        </authorList>
    </citation>
    <scope>NUCLEOTIDE SEQUENCE [LARGE SCALE GENOMIC DNA]</scope>
    <source>
        <strain evidence="4">LMM 1652</strain>
    </source>
</reference>
<dbReference type="KEGG" id="cuo:CUROG_03480"/>
<proteinExistence type="predicted"/>
<evidence type="ECO:0000313" key="3">
    <source>
        <dbReference type="EMBL" id="QFQ02076.1"/>
    </source>
</evidence>
<organism evidence="3 4">
    <name type="scientific">Corynebacterium urogenitale</name>
    <dbReference type="NCBI Taxonomy" id="2487892"/>
    <lineage>
        <taxon>Bacteria</taxon>
        <taxon>Bacillati</taxon>
        <taxon>Actinomycetota</taxon>
        <taxon>Actinomycetes</taxon>
        <taxon>Mycobacteriales</taxon>
        <taxon>Corynebacteriaceae</taxon>
        <taxon>Corynebacterium</taxon>
    </lineage>
</organism>
<dbReference type="InterPro" id="IPR003743">
    <property type="entry name" value="Zf-RING_7"/>
</dbReference>
<dbReference type="RefSeq" id="WP_151902485.1">
    <property type="nucleotide sequence ID" value="NZ_CP045032.1"/>
</dbReference>
<keyword evidence="1" id="KW-0175">Coiled coil</keyword>
<accession>A0A5J6Z4R9</accession>
<evidence type="ECO:0000256" key="1">
    <source>
        <dbReference type="SAM" id="Coils"/>
    </source>
</evidence>
<evidence type="ECO:0000313" key="4">
    <source>
        <dbReference type="Proteomes" id="UP000326711"/>
    </source>
</evidence>
<keyword evidence="4" id="KW-1185">Reference proteome</keyword>
<sequence length="248" mass="28049">MQCTPVDKKALGALASALQEISIIEARMQTLTERVRLEELQQQRAEERRRHTMKRVQGREQRTDVLRLRQEVAKLKQREAADRDELREATDKEMRKDLKHDLAATQSRLEDFEERLGRAERTAIMLDEDLPEFSANGSPEATGFAPSDGDIAEAQRALQQAENALQADLQAAQARADQARHEMAPAVLEVFEKQYEEHGVGAAWLNGRTCGGCFMELDPLTLRELRRAPAGELQHCPECNVIILLPED</sequence>
<dbReference type="AlphaFoldDB" id="A0A5J6Z4R9"/>
<gene>
    <name evidence="3" type="ORF">CUROG_03480</name>
</gene>
<feature type="domain" description="C4-type zinc ribbon" evidence="2">
    <location>
        <begin position="209"/>
        <end position="243"/>
    </location>
</feature>
<dbReference type="Pfam" id="PF02591">
    <property type="entry name" value="Zn_ribbon_9"/>
    <property type="match status" value="1"/>
</dbReference>
<evidence type="ECO:0000259" key="2">
    <source>
        <dbReference type="Pfam" id="PF02591"/>
    </source>
</evidence>
<protein>
    <submittedName>
        <fullName evidence="3">Zinc ribbon domain protein</fullName>
    </submittedName>
</protein>
<feature type="coiled-coil region" evidence="1">
    <location>
        <begin position="14"/>
        <end position="182"/>
    </location>
</feature>
<dbReference type="Gene3D" id="1.10.287.1490">
    <property type="match status" value="1"/>
</dbReference>
<dbReference type="Proteomes" id="UP000326711">
    <property type="component" value="Chromosome"/>
</dbReference>